<dbReference type="InterPro" id="IPR041408">
    <property type="entry name" value="Hcp_Tssd"/>
</dbReference>
<evidence type="ECO:0008006" key="3">
    <source>
        <dbReference type="Google" id="ProtNLM"/>
    </source>
</evidence>
<dbReference type="STRING" id="311334.SAMN05421846_101306"/>
<dbReference type="GO" id="GO:0033104">
    <property type="term" value="C:type VI protein secretion system complex"/>
    <property type="evidence" value="ECO:0007669"/>
    <property type="project" value="InterPro"/>
</dbReference>
<keyword evidence="2" id="KW-1185">Reference proteome</keyword>
<dbReference type="Proteomes" id="UP000198869">
    <property type="component" value="Unassembled WGS sequence"/>
</dbReference>
<dbReference type="Pfam" id="PF17642">
    <property type="entry name" value="TssD"/>
    <property type="match status" value="1"/>
</dbReference>
<sequence>MSFLSKLELDGNTYNILECKYNFTQPVDGTGKPKGMPKGGKIMIRIESTGNPELLSWMLDHNQVKNGKIIFYRRDAMSKLQELVFEKAYCVEFTEQFNSDNEEPLQIEMHLVARKFDVNGAVHEKMWRE</sequence>
<evidence type="ECO:0000313" key="1">
    <source>
        <dbReference type="EMBL" id="SDH61029.1"/>
    </source>
</evidence>
<reference evidence="2" key="1">
    <citation type="submission" date="2016-10" db="EMBL/GenBank/DDBJ databases">
        <authorList>
            <person name="Varghese N."/>
            <person name="Submissions S."/>
        </authorList>
    </citation>
    <scope>NUCLEOTIDE SEQUENCE [LARGE SCALE GENOMIC DNA]</scope>
    <source>
        <strain evidence="2">DSM 17071</strain>
    </source>
</reference>
<name>A0A1G8DUD9_9FLAO</name>
<gene>
    <name evidence="1" type="ORF">SAMN05421846_101306</name>
</gene>
<dbReference type="AlphaFoldDB" id="A0A1G8DUD9"/>
<accession>A0A1G8DUD9</accession>
<organism evidence="1 2">
    <name type="scientific">Chryseobacterium taeanense</name>
    <dbReference type="NCBI Taxonomy" id="311334"/>
    <lineage>
        <taxon>Bacteria</taxon>
        <taxon>Pseudomonadati</taxon>
        <taxon>Bacteroidota</taxon>
        <taxon>Flavobacteriia</taxon>
        <taxon>Flavobacteriales</taxon>
        <taxon>Weeksellaceae</taxon>
        <taxon>Chryseobacterium group</taxon>
        <taxon>Chryseobacterium</taxon>
    </lineage>
</organism>
<dbReference type="EMBL" id="FNDW01000001">
    <property type="protein sequence ID" value="SDH61029.1"/>
    <property type="molecule type" value="Genomic_DNA"/>
</dbReference>
<proteinExistence type="predicted"/>
<dbReference type="OrthoDB" id="955509at2"/>
<protein>
    <recommendedName>
        <fullName evidence="3">Phage tail protein</fullName>
    </recommendedName>
</protein>
<evidence type="ECO:0000313" key="2">
    <source>
        <dbReference type="Proteomes" id="UP000198869"/>
    </source>
</evidence>
<dbReference type="RefSeq" id="WP_089853656.1">
    <property type="nucleotide sequence ID" value="NZ_FNDW01000001.1"/>
</dbReference>